<dbReference type="EnsemblProtists" id="PYU1_T014842">
    <property type="protein sequence ID" value="PYU1_T014842"/>
    <property type="gene ID" value="PYU1_G014811"/>
</dbReference>
<reference evidence="3" key="3">
    <citation type="submission" date="2015-02" db="UniProtKB">
        <authorList>
            <consortium name="EnsemblProtists"/>
        </authorList>
    </citation>
    <scope>IDENTIFICATION</scope>
    <source>
        <strain evidence="3">DAOM BR144</strain>
    </source>
</reference>
<accession>K3XC93</accession>
<dbReference type="Proteomes" id="UP000019132">
    <property type="component" value="Unassembled WGS sequence"/>
</dbReference>
<keyword evidence="2" id="KW-1133">Transmembrane helix</keyword>
<feature type="region of interest" description="Disordered" evidence="1">
    <location>
        <begin position="1"/>
        <end position="26"/>
    </location>
</feature>
<dbReference type="OMA" id="MHITHHS"/>
<evidence type="ECO:0008006" key="5">
    <source>
        <dbReference type="Google" id="ProtNLM"/>
    </source>
</evidence>
<feature type="transmembrane region" description="Helical" evidence="2">
    <location>
        <begin position="107"/>
        <end position="130"/>
    </location>
</feature>
<reference evidence="4" key="2">
    <citation type="submission" date="2010-04" db="EMBL/GenBank/DDBJ databases">
        <authorList>
            <person name="Buell R."/>
            <person name="Hamilton J."/>
            <person name="Hostetler J."/>
        </authorList>
    </citation>
    <scope>NUCLEOTIDE SEQUENCE [LARGE SCALE GENOMIC DNA]</scope>
    <source>
        <strain evidence="4">DAOM:BR144</strain>
    </source>
</reference>
<evidence type="ECO:0000313" key="4">
    <source>
        <dbReference type="Proteomes" id="UP000019132"/>
    </source>
</evidence>
<dbReference type="VEuPathDB" id="FungiDB:PYU1_G014811"/>
<dbReference type="EMBL" id="ADOS01001592">
    <property type="status" value="NOT_ANNOTATED_CDS"/>
    <property type="molecule type" value="Genomic_DNA"/>
</dbReference>
<sequence length="395" mass="43483">MLLRRRLQTSTNSSSDSSASDASAGVRAAANGSGDLDAALGSDDGSLYADDSGSGEYSDEDQAFTQRQMMALRVSGTLSIVLYSALSAAILWMTYQHFRHGSSKQKKLFHVVLFTAIVLNIPDPVGWVVWPETESWVYTYIMRVYSVLLQSGCKSYLALCWADVVSAGQTEERRRIRALVIVLNSIMFLWAIVVPIILAPYPNTVDGQYDFMTSPQRNVVTYTGVVVVVGYGILLFYQGMRLRRRLLQAKGTVPAGSVEKSLYQLMLTVFVIVTSDLTRVLSLMIQNYVEFTPFVVLNGLIPNIFPPICMLYLMRRVPQGKKKKNSGAGIGGGHDATLSRYMAEDKRSDASDATAYAAASTKFALASTRVSGIARLEHHDQHGQLQLSPAFSWSK</sequence>
<keyword evidence="2" id="KW-0472">Membrane</keyword>
<dbReference type="InParanoid" id="K3XC93"/>
<feature type="transmembrane region" description="Helical" evidence="2">
    <location>
        <begin position="261"/>
        <end position="285"/>
    </location>
</feature>
<evidence type="ECO:0000313" key="3">
    <source>
        <dbReference type="EnsemblProtists" id="PYU1_T014842"/>
    </source>
</evidence>
<name>K3XC93_GLOUD</name>
<protein>
    <recommendedName>
        <fullName evidence="5">THH1/TOM1/TOM3 domain-containing protein</fullName>
    </recommendedName>
</protein>
<keyword evidence="4" id="KW-1185">Reference proteome</keyword>
<feature type="transmembrane region" description="Helical" evidence="2">
    <location>
        <begin position="219"/>
        <end position="240"/>
    </location>
</feature>
<dbReference type="AlphaFoldDB" id="K3XC93"/>
<dbReference type="HOGENOM" id="CLU_740749_0_0_1"/>
<dbReference type="eggNOG" id="ENOG502RYPJ">
    <property type="taxonomic scope" value="Eukaryota"/>
</dbReference>
<feature type="transmembrane region" description="Helical" evidence="2">
    <location>
        <begin position="74"/>
        <end position="95"/>
    </location>
</feature>
<proteinExistence type="predicted"/>
<reference evidence="4" key="1">
    <citation type="journal article" date="2010" name="Genome Biol.">
        <title>Genome sequence of the necrotrophic plant pathogen Pythium ultimum reveals original pathogenicity mechanisms and effector repertoire.</title>
        <authorList>
            <person name="Levesque C.A."/>
            <person name="Brouwer H."/>
            <person name="Cano L."/>
            <person name="Hamilton J.P."/>
            <person name="Holt C."/>
            <person name="Huitema E."/>
            <person name="Raffaele S."/>
            <person name="Robideau G.P."/>
            <person name="Thines M."/>
            <person name="Win J."/>
            <person name="Zerillo M.M."/>
            <person name="Beakes G.W."/>
            <person name="Boore J.L."/>
            <person name="Busam D."/>
            <person name="Dumas B."/>
            <person name="Ferriera S."/>
            <person name="Fuerstenberg S.I."/>
            <person name="Gachon C.M."/>
            <person name="Gaulin E."/>
            <person name="Govers F."/>
            <person name="Grenville-Briggs L."/>
            <person name="Horner N."/>
            <person name="Hostetler J."/>
            <person name="Jiang R.H."/>
            <person name="Johnson J."/>
            <person name="Krajaejun T."/>
            <person name="Lin H."/>
            <person name="Meijer H.J."/>
            <person name="Moore B."/>
            <person name="Morris P."/>
            <person name="Phuntmart V."/>
            <person name="Puiu D."/>
            <person name="Shetty J."/>
            <person name="Stajich J.E."/>
            <person name="Tripathy S."/>
            <person name="Wawra S."/>
            <person name="van West P."/>
            <person name="Whitty B.R."/>
            <person name="Coutinho P.M."/>
            <person name="Henrissat B."/>
            <person name="Martin F."/>
            <person name="Thomas P.D."/>
            <person name="Tyler B.M."/>
            <person name="De Vries R.P."/>
            <person name="Kamoun S."/>
            <person name="Yandell M."/>
            <person name="Tisserat N."/>
            <person name="Buell C.R."/>
        </authorList>
    </citation>
    <scope>NUCLEOTIDE SEQUENCE</scope>
    <source>
        <strain evidence="4">DAOM:BR144</strain>
    </source>
</reference>
<keyword evidence="2" id="KW-0812">Transmembrane</keyword>
<evidence type="ECO:0000256" key="2">
    <source>
        <dbReference type="SAM" id="Phobius"/>
    </source>
</evidence>
<feature type="compositionally biased region" description="Low complexity" evidence="1">
    <location>
        <begin position="9"/>
        <end position="26"/>
    </location>
</feature>
<evidence type="ECO:0000256" key="1">
    <source>
        <dbReference type="SAM" id="MobiDB-lite"/>
    </source>
</evidence>
<feature type="transmembrane region" description="Helical" evidence="2">
    <location>
        <begin position="178"/>
        <end position="199"/>
    </location>
</feature>
<feature type="transmembrane region" description="Helical" evidence="2">
    <location>
        <begin position="291"/>
        <end position="314"/>
    </location>
</feature>
<organism evidence="3 4">
    <name type="scientific">Globisporangium ultimum (strain ATCC 200006 / CBS 805.95 / DAOM BR144)</name>
    <name type="common">Pythium ultimum</name>
    <dbReference type="NCBI Taxonomy" id="431595"/>
    <lineage>
        <taxon>Eukaryota</taxon>
        <taxon>Sar</taxon>
        <taxon>Stramenopiles</taxon>
        <taxon>Oomycota</taxon>
        <taxon>Peronosporomycetes</taxon>
        <taxon>Pythiales</taxon>
        <taxon>Pythiaceae</taxon>
        <taxon>Globisporangium</taxon>
    </lineage>
</organism>